<reference evidence="4" key="1">
    <citation type="submission" date="2023-02" db="EMBL/GenBank/DDBJ databases">
        <title>Georgenia sp.10Sc9-8, isolated from a soil sample collected from the Taklamakan desert.</title>
        <authorList>
            <person name="Liu S."/>
        </authorList>
    </citation>
    <scope>NUCLEOTIDE SEQUENCE</scope>
    <source>
        <strain evidence="4">10Sc9-8</strain>
    </source>
</reference>
<keyword evidence="2" id="KW-0472">Membrane</keyword>
<dbReference type="Pfam" id="PF11992">
    <property type="entry name" value="TgpA_N"/>
    <property type="match status" value="1"/>
</dbReference>
<dbReference type="Proteomes" id="UP001165561">
    <property type="component" value="Unassembled WGS sequence"/>
</dbReference>
<proteinExistence type="predicted"/>
<evidence type="ECO:0000259" key="3">
    <source>
        <dbReference type="SMART" id="SM00460"/>
    </source>
</evidence>
<feature type="transmembrane region" description="Helical" evidence="2">
    <location>
        <begin position="21"/>
        <end position="41"/>
    </location>
</feature>
<keyword evidence="2" id="KW-1133">Transmembrane helix</keyword>
<dbReference type="InterPro" id="IPR021878">
    <property type="entry name" value="TgpA_N"/>
</dbReference>
<dbReference type="Gene3D" id="3.10.620.30">
    <property type="match status" value="1"/>
</dbReference>
<feature type="compositionally biased region" description="Low complexity" evidence="1">
    <location>
        <begin position="587"/>
        <end position="599"/>
    </location>
</feature>
<keyword evidence="2" id="KW-0812">Transmembrane</keyword>
<dbReference type="InterPro" id="IPR052901">
    <property type="entry name" value="Bact_TGase-like"/>
</dbReference>
<keyword evidence="5" id="KW-1185">Reference proteome</keyword>
<feature type="transmembrane region" description="Helical" evidence="2">
    <location>
        <begin position="234"/>
        <end position="252"/>
    </location>
</feature>
<accession>A0ABT5U0K5</accession>
<dbReference type="SUPFAM" id="SSF54001">
    <property type="entry name" value="Cysteine proteinases"/>
    <property type="match status" value="1"/>
</dbReference>
<feature type="domain" description="Transglutaminase-like" evidence="3">
    <location>
        <begin position="500"/>
        <end position="570"/>
    </location>
</feature>
<organism evidence="4 5">
    <name type="scientific">Georgenia halotolerans</name>
    <dbReference type="NCBI Taxonomy" id="3028317"/>
    <lineage>
        <taxon>Bacteria</taxon>
        <taxon>Bacillati</taxon>
        <taxon>Actinomycetota</taxon>
        <taxon>Actinomycetes</taxon>
        <taxon>Micrococcales</taxon>
        <taxon>Bogoriellaceae</taxon>
        <taxon>Georgenia</taxon>
    </lineage>
</organism>
<dbReference type="EMBL" id="JARACI010001154">
    <property type="protein sequence ID" value="MDD9207779.1"/>
    <property type="molecule type" value="Genomic_DNA"/>
</dbReference>
<evidence type="ECO:0000256" key="2">
    <source>
        <dbReference type="SAM" id="Phobius"/>
    </source>
</evidence>
<dbReference type="Pfam" id="PF13559">
    <property type="entry name" value="DUF4129"/>
    <property type="match status" value="1"/>
</dbReference>
<dbReference type="InterPro" id="IPR038765">
    <property type="entry name" value="Papain-like_cys_pep_sf"/>
</dbReference>
<gene>
    <name evidence="4" type="ORF">PU560_15085</name>
</gene>
<dbReference type="PANTHER" id="PTHR42736:SF1">
    <property type="entry name" value="PROTEIN-GLUTAMINE GAMMA-GLUTAMYLTRANSFERASE"/>
    <property type="match status" value="1"/>
</dbReference>
<evidence type="ECO:0000313" key="5">
    <source>
        <dbReference type="Proteomes" id="UP001165561"/>
    </source>
</evidence>
<dbReference type="InterPro" id="IPR002931">
    <property type="entry name" value="Transglutaminase-like"/>
</dbReference>
<name>A0ABT5U0K5_9MICO</name>
<dbReference type="InterPro" id="IPR025403">
    <property type="entry name" value="TgpA-like_C"/>
</dbReference>
<evidence type="ECO:0000256" key="1">
    <source>
        <dbReference type="SAM" id="MobiDB-lite"/>
    </source>
</evidence>
<feature type="region of interest" description="Disordered" evidence="1">
    <location>
        <begin position="586"/>
        <end position="623"/>
    </location>
</feature>
<comment type="caution">
    <text evidence="4">The sequence shown here is derived from an EMBL/GenBank/DDBJ whole genome shotgun (WGS) entry which is preliminary data.</text>
</comment>
<evidence type="ECO:0000313" key="4">
    <source>
        <dbReference type="EMBL" id="MDD9207779.1"/>
    </source>
</evidence>
<dbReference type="PANTHER" id="PTHR42736">
    <property type="entry name" value="PROTEIN-GLUTAMINE GAMMA-GLUTAMYLTRANSFERASE"/>
    <property type="match status" value="1"/>
</dbReference>
<sequence>MGARHRRRAPPGRVMIARARGLEAVLAAVATLVSAWAVTGLLRHQPWIDPTIVLLVVVVLVGSVTRAARWPAPAVLAAQAALVTLVGSWLMLPGHHWYGLPRPSAAVETARLLQEAVRTIRTEAVPAPAEPGLVLLVVLSITAVGLAVDLLGVTLRSPALAGLPLLTVVTVTASNTGEALHPKYFLATAAAWLLLVAQQELTAVRSWPVAADGSPTSEGDPLVERGVRRQGSRARAIGGLTVVLAVVVPAVLPHLPPTAVVQGLSRGAASGSGQVSFTETLDLAQDLASRSTRPVLRYRTDASRPAPLRVAVSTRYTEGSWQPTEQEAELWASGPLPPPEAPAGQQVSPVEQTVTVVENNLRAPQLAAPYPLVELDVGDIRWSLRDGTGTVRVWAQPESYAATYWSYPATGRLPEGVGTGTPSAEALAEAGGPSLLAADDASLERVTTLVQELTADAADPLEAAMAIQSYLRSSAFTYSLELAGPVEGPDGQPLDPISHFLETKQGYCTQFASAMVMMARAYGIPARLAVGFLPGEEGTDGARTVLASDAHAWPELYLDGLGWSRFEPTPADRTGTAPVYRREQDLAAPAPVAPEPTVDTPDRSGQPVLPGADPTSADEEQQRNRGALVAAAIAVTVLAAAWFLVPAAGQRARTAPRRAARSGADRAEAAWHLLLTDLADLGIPGPVGATPRQVARHYQQVAPLGGATRERLARTAHLVEQARYAPGDVDPGAVEEDVHQVVAAVRSTRSRRDQLRARLWPRSGTAALRAAVTGAGSAVRRSSRAAVAAVVARRHGPSPSRTSGGVPRSLS</sequence>
<feature type="transmembrane region" description="Helical" evidence="2">
    <location>
        <begin position="72"/>
        <end position="92"/>
    </location>
</feature>
<feature type="region of interest" description="Disordered" evidence="1">
    <location>
        <begin position="791"/>
        <end position="811"/>
    </location>
</feature>
<protein>
    <submittedName>
        <fullName evidence="4">TransglutaminaseTgpA domain-containing protein</fullName>
    </submittedName>
</protein>
<dbReference type="SMART" id="SM00460">
    <property type="entry name" value="TGc"/>
    <property type="match status" value="1"/>
</dbReference>
<feature type="transmembrane region" description="Helical" evidence="2">
    <location>
        <begin position="626"/>
        <end position="648"/>
    </location>
</feature>
<feature type="transmembrane region" description="Helical" evidence="2">
    <location>
        <begin position="133"/>
        <end position="155"/>
    </location>
</feature>
<feature type="transmembrane region" description="Helical" evidence="2">
    <location>
        <begin position="47"/>
        <end position="65"/>
    </location>
</feature>
<dbReference type="Pfam" id="PF01841">
    <property type="entry name" value="Transglut_core"/>
    <property type="match status" value="1"/>
</dbReference>